<evidence type="ECO:0000313" key="2">
    <source>
        <dbReference type="Proteomes" id="UP000789366"/>
    </source>
</evidence>
<dbReference type="Proteomes" id="UP000789366">
    <property type="component" value="Unassembled WGS sequence"/>
</dbReference>
<protein>
    <submittedName>
        <fullName evidence="1">6169_t:CDS:1</fullName>
    </submittedName>
</protein>
<evidence type="ECO:0000313" key="1">
    <source>
        <dbReference type="EMBL" id="CAG8632712.1"/>
    </source>
</evidence>
<sequence>GECGVPDAQLKQICLRNKQRGSDMMSPSLQQMADIAQGYLPQQTSAGALKCHFTRAINEVNLVNTFTGVAESLRRHKPALLKKNF</sequence>
<accession>A0ACA9N417</accession>
<reference evidence="1" key="1">
    <citation type="submission" date="2021-06" db="EMBL/GenBank/DDBJ databases">
        <authorList>
            <person name="Kallberg Y."/>
            <person name="Tangrot J."/>
            <person name="Rosling A."/>
        </authorList>
    </citation>
    <scope>NUCLEOTIDE SEQUENCE</scope>
    <source>
        <strain evidence="1">28 12/20/2015</strain>
    </source>
</reference>
<comment type="caution">
    <text evidence="1">The sequence shown here is derived from an EMBL/GenBank/DDBJ whole genome shotgun (WGS) entry which is preliminary data.</text>
</comment>
<name>A0ACA9N417_9GLOM</name>
<dbReference type="EMBL" id="CAJVPW010012154">
    <property type="protein sequence ID" value="CAG8632712.1"/>
    <property type="molecule type" value="Genomic_DNA"/>
</dbReference>
<keyword evidence="2" id="KW-1185">Reference proteome</keyword>
<gene>
    <name evidence="1" type="ORF">SPELUC_LOCUS8281</name>
</gene>
<feature type="non-terminal residue" evidence="1">
    <location>
        <position position="1"/>
    </location>
</feature>
<organism evidence="1 2">
    <name type="scientific">Cetraspora pellucida</name>
    <dbReference type="NCBI Taxonomy" id="1433469"/>
    <lineage>
        <taxon>Eukaryota</taxon>
        <taxon>Fungi</taxon>
        <taxon>Fungi incertae sedis</taxon>
        <taxon>Mucoromycota</taxon>
        <taxon>Glomeromycotina</taxon>
        <taxon>Glomeromycetes</taxon>
        <taxon>Diversisporales</taxon>
        <taxon>Gigasporaceae</taxon>
        <taxon>Cetraspora</taxon>
    </lineage>
</organism>
<proteinExistence type="predicted"/>